<comment type="cofactor">
    <cofactor evidence="1">
        <name>Mg(2+)</name>
        <dbReference type="ChEBI" id="CHEBI:18420"/>
    </cofactor>
</comment>
<dbReference type="PROSITE" id="PS51462">
    <property type="entry name" value="NUDIX"/>
    <property type="match status" value="1"/>
</dbReference>
<dbReference type="KEGG" id="amij:EQM06_05190"/>
<evidence type="ECO:0000256" key="7">
    <source>
        <dbReference type="ARBA" id="ARBA00022801"/>
    </source>
</evidence>
<dbReference type="EMBL" id="CP035281">
    <property type="protein sequence ID" value="QAT42669.1"/>
    <property type="molecule type" value="Genomic_DNA"/>
</dbReference>
<evidence type="ECO:0000256" key="8">
    <source>
        <dbReference type="ARBA" id="ARBA00022842"/>
    </source>
</evidence>
<dbReference type="InterPro" id="IPR047127">
    <property type="entry name" value="MutT-like"/>
</dbReference>
<dbReference type="GO" id="GO:0044716">
    <property type="term" value="F:8-oxo-GDP phosphatase activity"/>
    <property type="evidence" value="ECO:0007669"/>
    <property type="project" value="TreeGrafter"/>
</dbReference>
<feature type="domain" description="Nudix hydrolase" evidence="12">
    <location>
        <begin position="1"/>
        <end position="130"/>
    </location>
</feature>
<keyword evidence="7 13" id="KW-0378">Hydrolase</keyword>
<keyword evidence="9" id="KW-0234">DNA repair</keyword>
<evidence type="ECO:0000256" key="3">
    <source>
        <dbReference type="ARBA" id="ARBA00022457"/>
    </source>
</evidence>
<dbReference type="RefSeq" id="WP_128745319.1">
    <property type="nucleotide sequence ID" value="NZ_CP035281.1"/>
</dbReference>
<keyword evidence="3" id="KW-0515">Mutator protein</keyword>
<keyword evidence="5" id="KW-0479">Metal-binding</keyword>
<dbReference type="Gene3D" id="3.90.79.10">
    <property type="entry name" value="Nucleoside Triphosphate Pyrophosphohydrolase"/>
    <property type="match status" value="1"/>
</dbReference>
<evidence type="ECO:0000256" key="4">
    <source>
        <dbReference type="ARBA" id="ARBA00022705"/>
    </source>
</evidence>
<dbReference type="GO" id="GO:0046872">
    <property type="term" value="F:metal ion binding"/>
    <property type="evidence" value="ECO:0007669"/>
    <property type="project" value="UniProtKB-KW"/>
</dbReference>
<evidence type="ECO:0000313" key="13">
    <source>
        <dbReference type="EMBL" id="QAT42669.1"/>
    </source>
</evidence>
<keyword evidence="6" id="KW-0227">DNA damage</keyword>
<evidence type="ECO:0000256" key="10">
    <source>
        <dbReference type="ARBA" id="ARBA00035861"/>
    </source>
</evidence>
<keyword evidence="14" id="KW-1185">Reference proteome</keyword>
<evidence type="ECO:0000256" key="9">
    <source>
        <dbReference type="ARBA" id="ARBA00023204"/>
    </source>
</evidence>
<comment type="similarity">
    <text evidence="2">Belongs to the Nudix hydrolase family.</text>
</comment>
<evidence type="ECO:0000259" key="12">
    <source>
        <dbReference type="PROSITE" id="PS51462"/>
    </source>
</evidence>
<dbReference type="InterPro" id="IPR015797">
    <property type="entry name" value="NUDIX_hydrolase-like_dom_sf"/>
</dbReference>
<dbReference type="GO" id="GO:0044715">
    <property type="term" value="F:8-oxo-dGDP phosphatase activity"/>
    <property type="evidence" value="ECO:0007669"/>
    <property type="project" value="TreeGrafter"/>
</dbReference>
<comment type="catalytic activity">
    <reaction evidence="10">
        <text>8-oxo-dGTP + H2O = 8-oxo-dGMP + diphosphate + H(+)</text>
        <dbReference type="Rhea" id="RHEA:31575"/>
        <dbReference type="ChEBI" id="CHEBI:15377"/>
        <dbReference type="ChEBI" id="CHEBI:15378"/>
        <dbReference type="ChEBI" id="CHEBI:33019"/>
        <dbReference type="ChEBI" id="CHEBI:63224"/>
        <dbReference type="ChEBI" id="CHEBI:77896"/>
        <dbReference type="EC" id="3.6.1.55"/>
    </reaction>
</comment>
<sequence length="153" mass="17943">METLNVAAAILIYENKILCAQRAGGKQEYISYKYEFPGGKAETGETWEKALQRELMEEMELAVDIGHMKLFYDAKHEYPDFKVRIRFFICPVESKQLHSKEHTAIRWVEKQELDKLDWMEANWPVIEKLKRTELKAYLPQDSGYPAGQRIDKA</sequence>
<keyword evidence="8" id="KW-0460">Magnesium</keyword>
<dbReference type="Pfam" id="PF00293">
    <property type="entry name" value="NUDIX"/>
    <property type="match status" value="1"/>
</dbReference>
<dbReference type="GO" id="GO:0008413">
    <property type="term" value="F:8-oxo-7,8-dihydroguanosine triphosphate pyrophosphatase activity"/>
    <property type="evidence" value="ECO:0007669"/>
    <property type="project" value="TreeGrafter"/>
</dbReference>
<dbReference type="InterPro" id="IPR020476">
    <property type="entry name" value="Nudix_hydrolase"/>
</dbReference>
<evidence type="ECO:0000256" key="11">
    <source>
        <dbReference type="ARBA" id="ARBA00038905"/>
    </source>
</evidence>
<proteinExistence type="inferred from homology"/>
<dbReference type="AlphaFoldDB" id="A0A410PUP7"/>
<dbReference type="SUPFAM" id="SSF55811">
    <property type="entry name" value="Nudix"/>
    <property type="match status" value="1"/>
</dbReference>
<dbReference type="EC" id="3.6.1.55" evidence="11"/>
<dbReference type="GO" id="GO:0006281">
    <property type="term" value="P:DNA repair"/>
    <property type="evidence" value="ECO:0007669"/>
    <property type="project" value="UniProtKB-KW"/>
</dbReference>
<evidence type="ECO:0000256" key="2">
    <source>
        <dbReference type="ARBA" id="ARBA00005582"/>
    </source>
</evidence>
<dbReference type="PANTHER" id="PTHR47707">
    <property type="entry name" value="8-OXO-DGTP DIPHOSPHATASE"/>
    <property type="match status" value="1"/>
</dbReference>
<name>A0A410PUP7_9FIRM</name>
<accession>A0A410PUP7</accession>
<evidence type="ECO:0000256" key="1">
    <source>
        <dbReference type="ARBA" id="ARBA00001946"/>
    </source>
</evidence>
<reference evidence="13 14" key="1">
    <citation type="submission" date="2019-01" db="EMBL/GenBank/DDBJ databases">
        <title>Draft genomes of a novel of Aminipila strains.</title>
        <authorList>
            <person name="Ma S."/>
        </authorList>
    </citation>
    <scope>NUCLEOTIDE SEQUENCE [LARGE SCALE GENOMIC DNA]</scope>
    <source>
        <strain evidence="14">JN-39</strain>
    </source>
</reference>
<dbReference type="CDD" id="cd03425">
    <property type="entry name" value="NUDIX_MutT_NudA_like"/>
    <property type="match status" value="1"/>
</dbReference>
<organism evidence="13 14">
    <name type="scientific">Aminipila luticellarii</name>
    <dbReference type="NCBI Taxonomy" id="2507160"/>
    <lineage>
        <taxon>Bacteria</taxon>
        <taxon>Bacillati</taxon>
        <taxon>Bacillota</taxon>
        <taxon>Clostridia</taxon>
        <taxon>Peptostreptococcales</taxon>
        <taxon>Anaerovoracaceae</taxon>
        <taxon>Aminipila</taxon>
    </lineage>
</organism>
<dbReference type="Proteomes" id="UP000287601">
    <property type="component" value="Chromosome"/>
</dbReference>
<dbReference type="OrthoDB" id="9810648at2"/>
<protein>
    <recommendedName>
        <fullName evidence="11">8-oxo-dGTP diphosphatase</fullName>
        <ecNumber evidence="11">3.6.1.55</ecNumber>
    </recommendedName>
</protein>
<dbReference type="PRINTS" id="PR00502">
    <property type="entry name" value="NUDIXFAMILY"/>
</dbReference>
<evidence type="ECO:0000313" key="14">
    <source>
        <dbReference type="Proteomes" id="UP000287601"/>
    </source>
</evidence>
<gene>
    <name evidence="13" type="ORF">EQM06_05190</name>
</gene>
<dbReference type="InterPro" id="IPR000086">
    <property type="entry name" value="NUDIX_hydrolase_dom"/>
</dbReference>
<keyword evidence="4" id="KW-0235">DNA replication</keyword>
<evidence type="ECO:0000256" key="6">
    <source>
        <dbReference type="ARBA" id="ARBA00022763"/>
    </source>
</evidence>
<dbReference type="GO" id="GO:0035539">
    <property type="term" value="F:8-oxo-7,8-dihydrodeoxyguanosine triphosphate pyrophosphatase activity"/>
    <property type="evidence" value="ECO:0007669"/>
    <property type="project" value="UniProtKB-EC"/>
</dbReference>
<evidence type="ECO:0000256" key="5">
    <source>
        <dbReference type="ARBA" id="ARBA00022723"/>
    </source>
</evidence>
<dbReference type="PANTHER" id="PTHR47707:SF1">
    <property type="entry name" value="NUDIX HYDROLASE FAMILY PROTEIN"/>
    <property type="match status" value="1"/>
</dbReference>
<dbReference type="GO" id="GO:0006260">
    <property type="term" value="P:DNA replication"/>
    <property type="evidence" value="ECO:0007669"/>
    <property type="project" value="UniProtKB-KW"/>
</dbReference>